<proteinExistence type="predicted"/>
<sequence length="183" mass="21009">MPDIDILNQMIHDSAKVQLSNHYNKMKAELTEPAHPRSSTVIYGVPENTIIIKVDAFSSPDTIFVGSKGECKRADYVIVSNRSGKQIIIYIEMKATKGHLNEIIQQLNGAQCFIAYCREIGKVFWNEPDFMKTYQHRFVSIGHTSIPKRKTRIHRDSGKHDQPEKMLKIDWPHHLQFNHLAGV</sequence>
<evidence type="ECO:0000313" key="1">
    <source>
        <dbReference type="EMBL" id="HGU34222.1"/>
    </source>
</evidence>
<name>A0A7C4RU40_9BACT</name>
<organism evidence="1">
    <name type="scientific">Desulfatirhabdium butyrativorans</name>
    <dbReference type="NCBI Taxonomy" id="340467"/>
    <lineage>
        <taxon>Bacteria</taxon>
        <taxon>Pseudomonadati</taxon>
        <taxon>Thermodesulfobacteriota</taxon>
        <taxon>Desulfobacteria</taxon>
        <taxon>Desulfobacterales</taxon>
        <taxon>Desulfatirhabdiaceae</taxon>
        <taxon>Desulfatirhabdium</taxon>
    </lineage>
</organism>
<gene>
    <name evidence="1" type="ORF">ENS29_15460</name>
</gene>
<dbReference type="AlphaFoldDB" id="A0A7C4RU40"/>
<dbReference type="EMBL" id="DSUH01000356">
    <property type="protein sequence ID" value="HGU34222.1"/>
    <property type="molecule type" value="Genomic_DNA"/>
</dbReference>
<reference evidence="1" key="1">
    <citation type="journal article" date="2020" name="mSystems">
        <title>Genome- and Community-Level Interaction Insights into Carbon Utilization and Element Cycling Functions of Hydrothermarchaeota in Hydrothermal Sediment.</title>
        <authorList>
            <person name="Zhou Z."/>
            <person name="Liu Y."/>
            <person name="Xu W."/>
            <person name="Pan J."/>
            <person name="Luo Z.H."/>
            <person name="Li M."/>
        </authorList>
    </citation>
    <scope>NUCLEOTIDE SEQUENCE [LARGE SCALE GENOMIC DNA]</scope>
    <source>
        <strain evidence="1">SpSt-477</strain>
    </source>
</reference>
<comment type="caution">
    <text evidence="1">The sequence shown here is derived from an EMBL/GenBank/DDBJ whole genome shotgun (WGS) entry which is preliminary data.</text>
</comment>
<protein>
    <submittedName>
        <fullName evidence="1">Uncharacterized protein</fullName>
    </submittedName>
</protein>
<accession>A0A7C4RU40</accession>